<evidence type="ECO:0000313" key="1">
    <source>
        <dbReference type="EMBL" id="QOR57013.1"/>
    </source>
</evidence>
<keyword evidence="2" id="KW-1185">Reference proteome</keyword>
<proteinExistence type="predicted"/>
<evidence type="ECO:0000313" key="2">
    <source>
        <dbReference type="Proteomes" id="UP000594117"/>
    </source>
</evidence>
<accession>A0A7M1RRL3</accession>
<protein>
    <submittedName>
        <fullName evidence="1">Zincin superfamily protease</fullName>
    </submittedName>
</protein>
<dbReference type="EMBL" id="MT774399">
    <property type="protein sequence ID" value="QOR57013.1"/>
    <property type="molecule type" value="Genomic_DNA"/>
</dbReference>
<dbReference type="GeneID" id="65130939"/>
<dbReference type="RefSeq" id="YP_010112465.1">
    <property type="nucleotide sequence ID" value="NC_055892.1"/>
</dbReference>
<keyword evidence="1" id="KW-0378">Hydrolase</keyword>
<sequence length="117" mass="14608">MRVIQNKWIPFKGYKYINLFGLIFTRDASKINAKEYNHEKIHLKLMQEMLWLPFYLWYGIEYCIIRLLRFFDKQDVVYHDVSFEEEAHNNDDNYTYPETRKHYSWLKYCKVKSYKED</sequence>
<dbReference type="GO" id="GO:0006508">
    <property type="term" value="P:proteolysis"/>
    <property type="evidence" value="ECO:0007669"/>
    <property type="project" value="UniProtKB-KW"/>
</dbReference>
<dbReference type="Proteomes" id="UP000594117">
    <property type="component" value="Segment"/>
</dbReference>
<dbReference type="KEGG" id="vg:65130939"/>
<keyword evidence="1" id="KW-0645">Protease</keyword>
<reference evidence="1 2" key="1">
    <citation type="submission" date="2020-07" db="EMBL/GenBank/DDBJ databases">
        <title>Taxonomic proposal: Crassvirales, a new order of highly abundant and diverse bacterial viruses.</title>
        <authorList>
            <person name="Shkoporov A.N."/>
            <person name="Stockdale S.R."/>
            <person name="Guerin E."/>
            <person name="Ross R.P."/>
            <person name="Hill C."/>
        </authorList>
    </citation>
    <scope>NUCLEOTIDE SEQUENCE [LARGE SCALE GENOMIC DNA]</scope>
</reference>
<dbReference type="GO" id="GO:0008233">
    <property type="term" value="F:peptidase activity"/>
    <property type="evidence" value="ECO:0007669"/>
    <property type="project" value="UniProtKB-KW"/>
</dbReference>
<organism evidence="1 2">
    <name type="scientific">uncultured phage cr109_1</name>
    <dbReference type="NCBI Taxonomy" id="2772083"/>
    <lineage>
        <taxon>Viruses</taxon>
        <taxon>Duplodnaviria</taxon>
        <taxon>Heunggongvirae</taxon>
        <taxon>Uroviricota</taxon>
        <taxon>Caudoviricetes</taxon>
        <taxon>Crassvirales</taxon>
        <taxon>Suoliviridae</taxon>
        <taxon>Loutivirinae</taxon>
        <taxon>Buchavirus</taxon>
        <taxon>Buchavirus splanchnicus</taxon>
    </lineage>
</organism>
<name>A0A7M1RRL3_9CAUD</name>